<proteinExistence type="predicted"/>
<protein>
    <submittedName>
        <fullName evidence="8">DEAD/DEAH box family ATP-dependent RNA helicase</fullName>
    </submittedName>
</protein>
<evidence type="ECO:0000256" key="4">
    <source>
        <dbReference type="ARBA" id="ARBA00022840"/>
    </source>
</evidence>
<dbReference type="GO" id="GO:0005524">
    <property type="term" value="F:ATP binding"/>
    <property type="evidence" value="ECO:0007669"/>
    <property type="project" value="UniProtKB-KW"/>
</dbReference>
<dbReference type="AlphaFoldDB" id="A0A917EMQ8"/>
<evidence type="ECO:0000256" key="3">
    <source>
        <dbReference type="ARBA" id="ARBA00022806"/>
    </source>
</evidence>
<comment type="caution">
    <text evidence="8">The sequence shown here is derived from an EMBL/GenBank/DDBJ whole genome shotgun (WGS) entry which is preliminary data.</text>
</comment>
<dbReference type="PANTHER" id="PTHR47963">
    <property type="entry name" value="DEAD-BOX ATP-DEPENDENT RNA HELICASE 47, MITOCHONDRIAL"/>
    <property type="match status" value="1"/>
</dbReference>
<dbReference type="GO" id="GO:0016787">
    <property type="term" value="F:hydrolase activity"/>
    <property type="evidence" value="ECO:0007669"/>
    <property type="project" value="UniProtKB-KW"/>
</dbReference>
<keyword evidence="1" id="KW-0547">Nucleotide-binding</keyword>
<dbReference type="InterPro" id="IPR044742">
    <property type="entry name" value="DEAD/DEAH_RhlB"/>
</dbReference>
<dbReference type="InterPro" id="IPR027417">
    <property type="entry name" value="P-loop_NTPase"/>
</dbReference>
<feature type="domain" description="Helicase ATP-binding" evidence="5">
    <location>
        <begin position="31"/>
        <end position="201"/>
    </location>
</feature>
<dbReference type="InterPro" id="IPR050547">
    <property type="entry name" value="DEAD_box_RNA_helicases"/>
</dbReference>
<dbReference type="InterPro" id="IPR001650">
    <property type="entry name" value="Helicase_C-like"/>
</dbReference>
<keyword evidence="4" id="KW-0067">ATP-binding</keyword>
<sequence length="387" mass="43845">MTVMKEMKEFIQKSWEKAKFEKLTPIQEKAIPQILEGKDIIAESPTGTGKTLAYVLPMLQKIDAEKSAPQALILAPTRELVMQIHMEVQKFAEGSGIQAVTLIGGADMKRQIERLKKRPHVLIGSPGRVQELIKMKKIKMHEVKTIVFDEVDQLIKANMTQSLKDIVKTTLRDRQLVFFSATISPNVEQVTKEIAPEATVERISKSEVVTNVEHLYIVSELRHKLDNIRKLVHMEQVKALVFLNDAYKLDDMASKLKFRKVRVGVLHSDARKQERAATLTAFRQGKIQVLLATDIAARGLDIDDVTHVIHLDLPELAEQYVHRSGRTGRMGKAGTVLSLVTENEEKRLMALARKLNLDVAKKEIFEGTLVDKKPFVPRVKVKKKKMK</sequence>
<dbReference type="GO" id="GO:0009409">
    <property type="term" value="P:response to cold"/>
    <property type="evidence" value="ECO:0007669"/>
    <property type="project" value="TreeGrafter"/>
</dbReference>
<dbReference type="PANTHER" id="PTHR47963:SF7">
    <property type="entry name" value="ATP-DEPENDENT RNA HELICASE YFML-RELATED"/>
    <property type="match status" value="1"/>
</dbReference>
<evidence type="ECO:0000313" key="9">
    <source>
        <dbReference type="Proteomes" id="UP000605259"/>
    </source>
</evidence>
<gene>
    <name evidence="8" type="ORF">GCM10007140_05250</name>
</gene>
<dbReference type="InterPro" id="IPR014013">
    <property type="entry name" value="Helic_SF1/SF2_ATP-bd_DinG/Rad3"/>
</dbReference>
<keyword evidence="2" id="KW-0378">Hydrolase</keyword>
<evidence type="ECO:0000256" key="2">
    <source>
        <dbReference type="ARBA" id="ARBA00022801"/>
    </source>
</evidence>
<feature type="domain" description="Helicase ATP-binding" evidence="6">
    <location>
        <begin position="1"/>
        <end position="323"/>
    </location>
</feature>
<dbReference type="InterPro" id="IPR011545">
    <property type="entry name" value="DEAD/DEAH_box_helicase_dom"/>
</dbReference>
<dbReference type="CDD" id="cd00268">
    <property type="entry name" value="DEADc"/>
    <property type="match status" value="1"/>
</dbReference>
<accession>A0A917EMQ8</accession>
<dbReference type="GO" id="GO:0033592">
    <property type="term" value="F:RNA strand annealing activity"/>
    <property type="evidence" value="ECO:0007669"/>
    <property type="project" value="TreeGrafter"/>
</dbReference>
<feature type="domain" description="Helicase C-terminal" evidence="7">
    <location>
        <begin position="227"/>
        <end position="376"/>
    </location>
</feature>
<dbReference type="RefSeq" id="WP_188386888.1">
    <property type="nucleotide sequence ID" value="NZ_BMFK01000001.1"/>
</dbReference>
<evidence type="ECO:0000259" key="7">
    <source>
        <dbReference type="PROSITE" id="PS51194"/>
    </source>
</evidence>
<evidence type="ECO:0000259" key="6">
    <source>
        <dbReference type="PROSITE" id="PS51193"/>
    </source>
</evidence>
<dbReference type="Pfam" id="PF00270">
    <property type="entry name" value="DEAD"/>
    <property type="match status" value="1"/>
</dbReference>
<reference evidence="8" key="2">
    <citation type="submission" date="2020-09" db="EMBL/GenBank/DDBJ databases">
        <authorList>
            <person name="Sun Q."/>
            <person name="Zhou Y."/>
        </authorList>
    </citation>
    <scope>NUCLEOTIDE SEQUENCE</scope>
    <source>
        <strain evidence="8">CGMCC 1.12698</strain>
    </source>
</reference>
<evidence type="ECO:0000259" key="5">
    <source>
        <dbReference type="PROSITE" id="PS51192"/>
    </source>
</evidence>
<dbReference type="GO" id="GO:0005840">
    <property type="term" value="C:ribosome"/>
    <property type="evidence" value="ECO:0007669"/>
    <property type="project" value="TreeGrafter"/>
</dbReference>
<dbReference type="Pfam" id="PF00271">
    <property type="entry name" value="Helicase_C"/>
    <property type="match status" value="1"/>
</dbReference>
<dbReference type="PROSITE" id="PS51192">
    <property type="entry name" value="HELICASE_ATP_BIND_1"/>
    <property type="match status" value="1"/>
</dbReference>
<dbReference type="PROSITE" id="PS51193">
    <property type="entry name" value="HELICASE_ATP_BIND_2"/>
    <property type="match status" value="1"/>
</dbReference>
<evidence type="ECO:0000313" key="8">
    <source>
        <dbReference type="EMBL" id="GGE57816.1"/>
    </source>
</evidence>
<dbReference type="SMART" id="SM00487">
    <property type="entry name" value="DEXDc"/>
    <property type="match status" value="1"/>
</dbReference>
<dbReference type="PROSITE" id="PS51194">
    <property type="entry name" value="HELICASE_CTER"/>
    <property type="match status" value="1"/>
</dbReference>
<reference evidence="8" key="1">
    <citation type="journal article" date="2014" name="Int. J. Syst. Evol. Microbiol.">
        <title>Complete genome sequence of Corynebacterium casei LMG S-19264T (=DSM 44701T), isolated from a smear-ripened cheese.</title>
        <authorList>
            <consortium name="US DOE Joint Genome Institute (JGI-PGF)"/>
            <person name="Walter F."/>
            <person name="Albersmeier A."/>
            <person name="Kalinowski J."/>
            <person name="Ruckert C."/>
        </authorList>
    </citation>
    <scope>NUCLEOTIDE SEQUENCE</scope>
    <source>
        <strain evidence="8">CGMCC 1.12698</strain>
    </source>
</reference>
<dbReference type="GO" id="GO:0005829">
    <property type="term" value="C:cytosol"/>
    <property type="evidence" value="ECO:0007669"/>
    <property type="project" value="TreeGrafter"/>
</dbReference>
<organism evidence="8 9">
    <name type="scientific">Priestia taiwanensis</name>
    <dbReference type="NCBI Taxonomy" id="1347902"/>
    <lineage>
        <taxon>Bacteria</taxon>
        <taxon>Bacillati</taxon>
        <taxon>Bacillota</taxon>
        <taxon>Bacilli</taxon>
        <taxon>Bacillales</taxon>
        <taxon>Bacillaceae</taxon>
        <taxon>Priestia</taxon>
    </lineage>
</organism>
<keyword evidence="3 8" id="KW-0347">Helicase</keyword>
<name>A0A917EMQ8_9BACI</name>
<dbReference type="GO" id="GO:0003724">
    <property type="term" value="F:RNA helicase activity"/>
    <property type="evidence" value="ECO:0007669"/>
    <property type="project" value="TreeGrafter"/>
</dbReference>
<evidence type="ECO:0000256" key="1">
    <source>
        <dbReference type="ARBA" id="ARBA00022741"/>
    </source>
</evidence>
<dbReference type="InterPro" id="IPR014001">
    <property type="entry name" value="Helicase_ATP-bd"/>
</dbReference>
<dbReference type="SMART" id="SM00490">
    <property type="entry name" value="HELICc"/>
    <property type="match status" value="1"/>
</dbReference>
<keyword evidence="9" id="KW-1185">Reference proteome</keyword>
<dbReference type="CDD" id="cd18787">
    <property type="entry name" value="SF2_C_DEAD"/>
    <property type="match status" value="1"/>
</dbReference>
<dbReference type="SUPFAM" id="SSF52540">
    <property type="entry name" value="P-loop containing nucleoside triphosphate hydrolases"/>
    <property type="match status" value="1"/>
</dbReference>
<dbReference type="EMBL" id="BMFK01000001">
    <property type="protein sequence ID" value="GGE57816.1"/>
    <property type="molecule type" value="Genomic_DNA"/>
</dbReference>
<dbReference type="Proteomes" id="UP000605259">
    <property type="component" value="Unassembled WGS sequence"/>
</dbReference>
<dbReference type="Gene3D" id="3.40.50.300">
    <property type="entry name" value="P-loop containing nucleotide triphosphate hydrolases"/>
    <property type="match status" value="2"/>
</dbReference>